<dbReference type="PANTHER" id="PTHR48090">
    <property type="entry name" value="UNDECAPRENYL-PHOSPHATE 4-DEOXY-4-FORMAMIDO-L-ARABINOSE TRANSFERASE-RELATED"/>
    <property type="match status" value="1"/>
</dbReference>
<evidence type="ECO:0000256" key="7">
    <source>
        <dbReference type="SAM" id="Phobius"/>
    </source>
</evidence>
<dbReference type="STRING" id="1357399.HMPREF2087_00134"/>
<keyword evidence="6 7" id="KW-0472">Membrane</keyword>
<protein>
    <recommendedName>
        <fullName evidence="8">Glycosyltransferase 2-like domain-containing protein</fullName>
    </recommendedName>
</protein>
<keyword evidence="3" id="KW-0808">Transferase</keyword>
<comment type="subcellular location">
    <subcellularLocation>
        <location evidence="1">Membrane</location>
        <topology evidence="1">Multi-pass membrane protein</topology>
    </subcellularLocation>
</comment>
<dbReference type="Pfam" id="PF00535">
    <property type="entry name" value="Glycos_transf_2"/>
    <property type="match status" value="2"/>
</dbReference>
<dbReference type="AlphaFoldDB" id="V8CKE2"/>
<dbReference type="eggNOG" id="COG0463">
    <property type="taxonomic scope" value="Bacteria"/>
</dbReference>
<name>V8CKE2_9HELI</name>
<keyword evidence="5 7" id="KW-1133">Transmembrane helix</keyword>
<feature type="domain" description="Glycosyltransferase 2-like" evidence="8">
    <location>
        <begin position="210"/>
        <end position="309"/>
    </location>
</feature>
<evidence type="ECO:0000259" key="8">
    <source>
        <dbReference type="Pfam" id="PF00535"/>
    </source>
</evidence>
<dbReference type="GO" id="GO:0005886">
    <property type="term" value="C:plasma membrane"/>
    <property type="evidence" value="ECO:0007669"/>
    <property type="project" value="TreeGrafter"/>
</dbReference>
<evidence type="ECO:0000256" key="6">
    <source>
        <dbReference type="ARBA" id="ARBA00023136"/>
    </source>
</evidence>
<dbReference type="EMBL" id="AZJJ01000001">
    <property type="protein sequence ID" value="ETD27226.1"/>
    <property type="molecule type" value="Genomic_DNA"/>
</dbReference>
<keyword evidence="10" id="KW-1185">Reference proteome</keyword>
<keyword evidence="4 7" id="KW-0812">Transmembrane</keyword>
<proteinExistence type="predicted"/>
<evidence type="ECO:0000313" key="9">
    <source>
        <dbReference type="EMBL" id="ETD27226.1"/>
    </source>
</evidence>
<evidence type="ECO:0000256" key="2">
    <source>
        <dbReference type="ARBA" id="ARBA00022676"/>
    </source>
</evidence>
<evidence type="ECO:0000256" key="4">
    <source>
        <dbReference type="ARBA" id="ARBA00022692"/>
    </source>
</evidence>
<evidence type="ECO:0000256" key="1">
    <source>
        <dbReference type="ARBA" id="ARBA00004141"/>
    </source>
</evidence>
<dbReference type="InterPro" id="IPR001173">
    <property type="entry name" value="Glyco_trans_2-like"/>
</dbReference>
<comment type="caution">
    <text evidence="9">The sequence shown here is derived from an EMBL/GenBank/DDBJ whole genome shotgun (WGS) entry which is preliminary data.</text>
</comment>
<feature type="domain" description="Glycosyltransferase 2-like" evidence="8">
    <location>
        <begin position="24"/>
        <end position="81"/>
    </location>
</feature>
<feature type="transmembrane region" description="Helical" evidence="7">
    <location>
        <begin position="377"/>
        <end position="402"/>
    </location>
</feature>
<evidence type="ECO:0000256" key="3">
    <source>
        <dbReference type="ARBA" id="ARBA00022679"/>
    </source>
</evidence>
<dbReference type="InterPro" id="IPR050256">
    <property type="entry name" value="Glycosyltransferase_2"/>
</dbReference>
<feature type="transmembrane region" description="Helical" evidence="7">
    <location>
        <begin position="414"/>
        <end position="435"/>
    </location>
</feature>
<dbReference type="Gene3D" id="3.90.550.10">
    <property type="entry name" value="Spore Coat Polysaccharide Biosynthesis Protein SpsA, Chain A"/>
    <property type="match status" value="1"/>
</dbReference>
<sequence>MREMPQDRQEPMSPHIAQEPIVAVVVPCYNEEAVLEHTHKALSHKLASLIDSRSISAQSFICYVDDGSRDRTWEILCDLVDSKETSANAERYPLFSKEATLCHADFQSARNDAKTQNLNNSAQDSKIAELESGLLDSRQICSRWDLSFSRSAWDSRIVDEKGLLCERSQGRILGVCNCSEREAIKPLSLQAESINSSPPPPVTKDRVRTKALKLSRNVGHQNALLAGLDFVGQQCACAISIDADLQDDIGVFDEFIKAFKQGKEVVYGVRKSRDTDTMFKRKSAQGFYEVMAFLGVRIVYNHADYRLLSARAIAALASFKEVNLFLRGIVPLLGFPSGVVRYDRLERVAGESKYPLRKMLSFAWNGITSFSIVPLRLVSVVGFVFFLLSVLFGGYVLCVRLFTDWAVYGWASTLIPLSFFSGIQLLSLGVIGEYIGKIYQESKARPRYFVEEAI</sequence>
<dbReference type="GO" id="GO:0016757">
    <property type="term" value="F:glycosyltransferase activity"/>
    <property type="evidence" value="ECO:0007669"/>
    <property type="project" value="UniProtKB-KW"/>
</dbReference>
<evidence type="ECO:0000313" key="10">
    <source>
        <dbReference type="Proteomes" id="UP000018688"/>
    </source>
</evidence>
<gene>
    <name evidence="9" type="ORF">HMPREF2087_00134</name>
</gene>
<dbReference type="HOGENOM" id="CLU_045376_0_0_7"/>
<accession>V8CKE2</accession>
<dbReference type="PATRIC" id="fig|1357399.3.peg.140"/>
<organism evidence="9 10">
    <name type="scientific">Helicobacter canis NCTC 12740</name>
    <dbReference type="NCBI Taxonomy" id="1357399"/>
    <lineage>
        <taxon>Bacteria</taxon>
        <taxon>Pseudomonadati</taxon>
        <taxon>Campylobacterota</taxon>
        <taxon>Epsilonproteobacteria</taxon>
        <taxon>Campylobacterales</taxon>
        <taxon>Helicobacteraceae</taxon>
        <taxon>Helicobacter</taxon>
    </lineage>
</organism>
<dbReference type="PANTHER" id="PTHR48090:SF1">
    <property type="entry name" value="PROPHAGE BACTOPRENOL GLUCOSYL TRANSFERASE HOMOLOG"/>
    <property type="match status" value="1"/>
</dbReference>
<dbReference type="SUPFAM" id="SSF53448">
    <property type="entry name" value="Nucleotide-diphospho-sugar transferases"/>
    <property type="match status" value="2"/>
</dbReference>
<dbReference type="InterPro" id="IPR029044">
    <property type="entry name" value="Nucleotide-diphossugar_trans"/>
</dbReference>
<dbReference type="Proteomes" id="UP000018688">
    <property type="component" value="Unassembled WGS sequence"/>
</dbReference>
<keyword evidence="2" id="KW-0328">Glycosyltransferase</keyword>
<evidence type="ECO:0000256" key="5">
    <source>
        <dbReference type="ARBA" id="ARBA00022989"/>
    </source>
</evidence>
<dbReference type="RefSeq" id="WP_023929022.1">
    <property type="nucleotide sequence ID" value="NZ_KI669458.1"/>
</dbReference>
<reference evidence="9 10" key="1">
    <citation type="submission" date="2013-10" db="EMBL/GenBank/DDBJ databases">
        <title>The Genome Sequence of Helicobacter canis NCTC 12740.</title>
        <authorList>
            <consortium name="The Broad Institute Genomics Platform"/>
            <person name="Earl A."/>
            <person name="Fox J.G."/>
            <person name="Shen Z."/>
            <person name="Young S.K."/>
            <person name="Zeng Q."/>
            <person name="Gargeya S."/>
            <person name="Fitzgerald M."/>
            <person name="Abouelleil A."/>
            <person name="Alvarado L."/>
            <person name="Chapman S.B."/>
            <person name="Gainer-Dewar J."/>
            <person name="Goldberg J."/>
            <person name="Griggs A."/>
            <person name="Gujja S."/>
            <person name="Hansen M."/>
            <person name="Howarth C."/>
            <person name="Imamovic A."/>
            <person name="Ireland A."/>
            <person name="Larimer J."/>
            <person name="McCowan C."/>
            <person name="Murphy C."/>
            <person name="Pearson M."/>
            <person name="Poon T.W."/>
            <person name="Priest M."/>
            <person name="Roberts A."/>
            <person name="Saif S."/>
            <person name="Shea T."/>
            <person name="Sykes S."/>
            <person name="Wortman J."/>
            <person name="Nusbaum C."/>
            <person name="Birren B."/>
        </authorList>
    </citation>
    <scope>NUCLEOTIDE SEQUENCE [LARGE SCALE GENOMIC DNA]</scope>
    <source>
        <strain evidence="9 10">NCTC 12740</strain>
    </source>
</reference>